<organism evidence="2">
    <name type="scientific">viral metagenome</name>
    <dbReference type="NCBI Taxonomy" id="1070528"/>
    <lineage>
        <taxon>unclassified sequences</taxon>
        <taxon>metagenomes</taxon>
        <taxon>organismal metagenomes</taxon>
    </lineage>
</organism>
<accession>A0A6C0LES9</accession>
<dbReference type="EMBL" id="MN740471">
    <property type="protein sequence ID" value="QHU28221.1"/>
    <property type="molecule type" value="Genomic_DNA"/>
</dbReference>
<keyword evidence="1" id="KW-1133">Transmembrane helix</keyword>
<evidence type="ECO:0000313" key="2">
    <source>
        <dbReference type="EMBL" id="QHU28221.1"/>
    </source>
</evidence>
<keyword evidence="1" id="KW-0472">Membrane</keyword>
<proteinExistence type="predicted"/>
<evidence type="ECO:0000256" key="1">
    <source>
        <dbReference type="SAM" id="Phobius"/>
    </source>
</evidence>
<feature type="transmembrane region" description="Helical" evidence="1">
    <location>
        <begin position="20"/>
        <end position="41"/>
    </location>
</feature>
<sequence>MFKKGSTKRNAESMSNLLNIYSVCKNIYFVLYTLLFCATFLKTAFHFAQLFLKVAYIPNVE</sequence>
<protein>
    <submittedName>
        <fullName evidence="2">Uncharacterized protein</fullName>
    </submittedName>
</protein>
<dbReference type="AlphaFoldDB" id="A0A6C0LES9"/>
<reference evidence="2" key="1">
    <citation type="journal article" date="2020" name="Nature">
        <title>Giant virus diversity and host interactions through global metagenomics.</title>
        <authorList>
            <person name="Schulz F."/>
            <person name="Roux S."/>
            <person name="Paez-Espino D."/>
            <person name="Jungbluth S."/>
            <person name="Walsh D.A."/>
            <person name="Denef V.J."/>
            <person name="McMahon K.D."/>
            <person name="Konstantinidis K.T."/>
            <person name="Eloe-Fadrosh E.A."/>
            <person name="Kyrpides N.C."/>
            <person name="Woyke T."/>
        </authorList>
    </citation>
    <scope>NUCLEOTIDE SEQUENCE</scope>
    <source>
        <strain evidence="2">GVMAG-M-3300027770-73</strain>
    </source>
</reference>
<name>A0A6C0LES9_9ZZZZ</name>
<keyword evidence="1" id="KW-0812">Transmembrane</keyword>